<dbReference type="Gene3D" id="3.30.40.10">
    <property type="entry name" value="Zinc/RING finger domain, C3HC4 (zinc finger)"/>
    <property type="match status" value="1"/>
</dbReference>
<feature type="region of interest" description="Disordered" evidence="15">
    <location>
        <begin position="280"/>
        <end position="307"/>
    </location>
</feature>
<dbReference type="EC" id="2.3.2.27" evidence="4"/>
<dbReference type="OMA" id="ETHMGAS"/>
<dbReference type="GO" id="GO:0016020">
    <property type="term" value="C:membrane"/>
    <property type="evidence" value="ECO:0007669"/>
    <property type="project" value="UniProtKB-SubCell"/>
</dbReference>
<dbReference type="GO" id="GO:0061630">
    <property type="term" value="F:ubiquitin protein ligase activity"/>
    <property type="evidence" value="ECO:0007669"/>
    <property type="project" value="UniProtKB-EC"/>
</dbReference>
<keyword evidence="6 16" id="KW-0812">Transmembrane</keyword>
<comment type="subcellular location">
    <subcellularLocation>
        <location evidence="2">Membrane</location>
        <topology evidence="2">Single-pass membrane protein</topology>
    </subcellularLocation>
</comment>
<reference evidence="19" key="2">
    <citation type="submission" date="2017-02" db="EMBL/GenBank/DDBJ databases">
        <title>Sunflower complete genome.</title>
        <authorList>
            <person name="Langlade N."/>
            <person name="Munos S."/>
        </authorList>
    </citation>
    <scope>NUCLEOTIDE SEQUENCE [LARGE SCALE GENOMIC DNA]</scope>
    <source>
        <tissue evidence="19">Leaves</tissue>
    </source>
</reference>
<evidence type="ECO:0000256" key="16">
    <source>
        <dbReference type="SAM" id="Phobius"/>
    </source>
</evidence>
<comment type="similarity">
    <text evidence="13">Belongs to the RING-type zinc finger family. ATL subfamily.</text>
</comment>
<keyword evidence="5" id="KW-0808">Transferase</keyword>
<gene>
    <name evidence="19" type="ORF">HannXRQ_Chr02g0050881</name>
    <name evidence="18" type="ORF">HanXRQr2_Chr15g0690411</name>
</gene>
<evidence type="ECO:0000256" key="14">
    <source>
        <dbReference type="PROSITE-ProRule" id="PRU00175"/>
    </source>
</evidence>
<evidence type="ECO:0000256" key="8">
    <source>
        <dbReference type="ARBA" id="ARBA00022771"/>
    </source>
</evidence>
<evidence type="ECO:0000256" key="1">
    <source>
        <dbReference type="ARBA" id="ARBA00000900"/>
    </source>
</evidence>
<protein>
    <recommendedName>
        <fullName evidence="4">RING-type E3 ubiquitin transferase</fullName>
        <ecNumber evidence="4">2.3.2.27</ecNumber>
    </recommendedName>
</protein>
<dbReference type="Pfam" id="PF13639">
    <property type="entry name" value="zf-RING_2"/>
    <property type="match status" value="1"/>
</dbReference>
<evidence type="ECO:0000313" key="18">
    <source>
        <dbReference type="EMBL" id="KAF5764296.1"/>
    </source>
</evidence>
<evidence type="ECO:0000256" key="15">
    <source>
        <dbReference type="SAM" id="MobiDB-lite"/>
    </source>
</evidence>
<accession>A0A251VGX9</accession>
<comment type="pathway">
    <text evidence="3">Protein modification; protein ubiquitination.</text>
</comment>
<evidence type="ECO:0000256" key="10">
    <source>
        <dbReference type="ARBA" id="ARBA00022833"/>
    </source>
</evidence>
<proteinExistence type="inferred from homology"/>
<dbReference type="SUPFAM" id="SSF57850">
    <property type="entry name" value="RING/U-box"/>
    <property type="match status" value="1"/>
</dbReference>
<keyword evidence="7" id="KW-0479">Metal-binding</keyword>
<evidence type="ECO:0000256" key="12">
    <source>
        <dbReference type="ARBA" id="ARBA00023136"/>
    </source>
</evidence>
<keyword evidence="11 16" id="KW-1133">Transmembrane helix</keyword>
<feature type="domain" description="RING-type" evidence="17">
    <location>
        <begin position="129"/>
        <end position="171"/>
    </location>
</feature>
<evidence type="ECO:0000313" key="19">
    <source>
        <dbReference type="EMBL" id="OTG34897.1"/>
    </source>
</evidence>
<dbReference type="InterPro" id="IPR013083">
    <property type="entry name" value="Znf_RING/FYVE/PHD"/>
</dbReference>
<dbReference type="PANTHER" id="PTHR45768:SF66">
    <property type="entry name" value="ZINC FINGER, RING_FYVE_PHD-TYPE-RELATED"/>
    <property type="match status" value="1"/>
</dbReference>
<keyword evidence="12 16" id="KW-0472">Membrane</keyword>
<keyword evidence="8 14" id="KW-0863">Zinc-finger</keyword>
<dbReference type="PROSITE" id="PS50089">
    <property type="entry name" value="ZF_RING_2"/>
    <property type="match status" value="1"/>
</dbReference>
<organism evidence="19 20">
    <name type="scientific">Helianthus annuus</name>
    <name type="common">Common sunflower</name>
    <dbReference type="NCBI Taxonomy" id="4232"/>
    <lineage>
        <taxon>Eukaryota</taxon>
        <taxon>Viridiplantae</taxon>
        <taxon>Streptophyta</taxon>
        <taxon>Embryophyta</taxon>
        <taxon>Tracheophyta</taxon>
        <taxon>Spermatophyta</taxon>
        <taxon>Magnoliopsida</taxon>
        <taxon>eudicotyledons</taxon>
        <taxon>Gunneridae</taxon>
        <taxon>Pentapetalae</taxon>
        <taxon>asterids</taxon>
        <taxon>campanulids</taxon>
        <taxon>Asterales</taxon>
        <taxon>Asteraceae</taxon>
        <taxon>Asteroideae</taxon>
        <taxon>Heliantheae alliance</taxon>
        <taxon>Heliantheae</taxon>
        <taxon>Helianthus</taxon>
    </lineage>
</organism>
<dbReference type="STRING" id="4232.A0A251VGX9"/>
<feature type="compositionally biased region" description="Polar residues" evidence="15">
    <location>
        <begin position="327"/>
        <end position="346"/>
    </location>
</feature>
<dbReference type="EMBL" id="MNCJ02000330">
    <property type="protein sequence ID" value="KAF5764296.1"/>
    <property type="molecule type" value="Genomic_DNA"/>
</dbReference>
<keyword evidence="20" id="KW-1185">Reference proteome</keyword>
<evidence type="ECO:0000256" key="5">
    <source>
        <dbReference type="ARBA" id="ARBA00022679"/>
    </source>
</evidence>
<evidence type="ECO:0000259" key="17">
    <source>
        <dbReference type="PROSITE" id="PS50089"/>
    </source>
</evidence>
<dbReference type="FunFam" id="3.30.40.10:FF:000231">
    <property type="entry name" value="RING-H2 finger protein ATL46"/>
    <property type="match status" value="1"/>
</dbReference>
<dbReference type="EMBL" id="CM007891">
    <property type="protein sequence ID" value="OTG34897.1"/>
    <property type="molecule type" value="Genomic_DNA"/>
</dbReference>
<dbReference type="Proteomes" id="UP000215914">
    <property type="component" value="Chromosome 2"/>
</dbReference>
<dbReference type="InterPro" id="IPR001841">
    <property type="entry name" value="Znf_RING"/>
</dbReference>
<evidence type="ECO:0000256" key="6">
    <source>
        <dbReference type="ARBA" id="ARBA00022692"/>
    </source>
</evidence>
<comment type="catalytic activity">
    <reaction evidence="1">
        <text>S-ubiquitinyl-[E2 ubiquitin-conjugating enzyme]-L-cysteine + [acceptor protein]-L-lysine = [E2 ubiquitin-conjugating enzyme]-L-cysteine + N(6)-ubiquitinyl-[acceptor protein]-L-lysine.</text>
        <dbReference type="EC" id="2.3.2.27"/>
    </reaction>
</comment>
<sequence>MRLMKRNLASFDSFSPPVYPPPSSSSNDPKPKLTLTFTRNIVIVLGIMLFIFVLLHFVLRCLIKKKRSLLSGQQSSRFQEPSDPEAVAYERQLQQLFTLHDSGLDQAFIDALPVFLYKDLMGLHEPFDCAVCLCEFSQQDKLRLLPLCSHAFHIHCIDTWLLSNSTCPLCRGTLFNPEAESQVVDFQFDDLVEEDDQGHSGNLKQVGGGVEKRVFPVRLGKFRATNGDDIGKEVGETSSSNMNVVDARRCFSMGSYEYVVGKSELQVVFCPNRGNIGKKDLGIEKDKGVDGGNDGKKISSRSKGESFSVSKIWLWSKKDDNHKFDDSSVNVSLPSRNNLNGGKFSN</sequence>
<feature type="compositionally biased region" description="Basic and acidic residues" evidence="15">
    <location>
        <begin position="280"/>
        <end position="297"/>
    </location>
</feature>
<name>A0A251VGX9_HELAN</name>
<reference evidence="18" key="3">
    <citation type="submission" date="2020-06" db="EMBL/GenBank/DDBJ databases">
        <title>Helianthus annuus Genome sequencing and assembly Release 2.</title>
        <authorList>
            <person name="Gouzy J."/>
            <person name="Langlade N."/>
            <person name="Munos S."/>
        </authorList>
    </citation>
    <scope>NUCLEOTIDE SEQUENCE</scope>
    <source>
        <tissue evidence="18">Leaves</tissue>
    </source>
</reference>
<feature type="region of interest" description="Disordered" evidence="15">
    <location>
        <begin position="320"/>
        <end position="346"/>
    </location>
</feature>
<dbReference type="AlphaFoldDB" id="A0A251VGX9"/>
<feature type="transmembrane region" description="Helical" evidence="16">
    <location>
        <begin position="41"/>
        <end position="63"/>
    </location>
</feature>
<evidence type="ECO:0000313" key="20">
    <source>
        <dbReference type="Proteomes" id="UP000215914"/>
    </source>
</evidence>
<dbReference type="Gramene" id="mRNA:HanXRQr2_Chr15g0690411">
    <property type="protein sequence ID" value="CDS:HanXRQr2_Chr15g0690411.1"/>
    <property type="gene ID" value="HanXRQr2_Chr15g0690411"/>
</dbReference>
<evidence type="ECO:0000256" key="9">
    <source>
        <dbReference type="ARBA" id="ARBA00022786"/>
    </source>
</evidence>
<dbReference type="CDD" id="cd16461">
    <property type="entry name" value="RING-H2_EL5-like"/>
    <property type="match status" value="1"/>
</dbReference>
<evidence type="ECO:0000256" key="13">
    <source>
        <dbReference type="ARBA" id="ARBA00024209"/>
    </source>
</evidence>
<evidence type="ECO:0000256" key="11">
    <source>
        <dbReference type="ARBA" id="ARBA00022989"/>
    </source>
</evidence>
<dbReference type="PANTHER" id="PTHR45768">
    <property type="entry name" value="E3 UBIQUITIN-PROTEIN LIGASE RNF13-LIKE"/>
    <property type="match status" value="1"/>
</dbReference>
<keyword evidence="10" id="KW-0862">Zinc</keyword>
<keyword evidence="9" id="KW-0833">Ubl conjugation pathway</keyword>
<reference evidence="18 20" key="1">
    <citation type="journal article" date="2017" name="Nature">
        <title>The sunflower genome provides insights into oil metabolism, flowering and Asterid evolution.</title>
        <authorList>
            <person name="Badouin H."/>
            <person name="Gouzy J."/>
            <person name="Grassa C.J."/>
            <person name="Murat F."/>
            <person name="Staton S.E."/>
            <person name="Cottret L."/>
            <person name="Lelandais-Briere C."/>
            <person name="Owens G.L."/>
            <person name="Carrere S."/>
            <person name="Mayjonade B."/>
            <person name="Legrand L."/>
            <person name="Gill N."/>
            <person name="Kane N.C."/>
            <person name="Bowers J.E."/>
            <person name="Hubner S."/>
            <person name="Bellec A."/>
            <person name="Berard A."/>
            <person name="Berges H."/>
            <person name="Blanchet N."/>
            <person name="Boniface M.C."/>
            <person name="Brunel D."/>
            <person name="Catrice O."/>
            <person name="Chaidir N."/>
            <person name="Claudel C."/>
            <person name="Donnadieu C."/>
            <person name="Faraut T."/>
            <person name="Fievet G."/>
            <person name="Helmstetter N."/>
            <person name="King M."/>
            <person name="Knapp S.J."/>
            <person name="Lai Z."/>
            <person name="Le Paslier M.C."/>
            <person name="Lippi Y."/>
            <person name="Lorenzon L."/>
            <person name="Mandel J.R."/>
            <person name="Marage G."/>
            <person name="Marchand G."/>
            <person name="Marquand E."/>
            <person name="Bret-Mestries E."/>
            <person name="Morien E."/>
            <person name="Nambeesan S."/>
            <person name="Nguyen T."/>
            <person name="Pegot-Espagnet P."/>
            <person name="Pouilly N."/>
            <person name="Raftis F."/>
            <person name="Sallet E."/>
            <person name="Schiex T."/>
            <person name="Thomas J."/>
            <person name="Vandecasteele C."/>
            <person name="Vares D."/>
            <person name="Vear F."/>
            <person name="Vautrin S."/>
            <person name="Crespi M."/>
            <person name="Mangin B."/>
            <person name="Burke J.M."/>
            <person name="Salse J."/>
            <person name="Munos S."/>
            <person name="Vincourt P."/>
            <person name="Rieseberg L.H."/>
            <person name="Langlade N.B."/>
        </authorList>
    </citation>
    <scope>NUCLEOTIDE SEQUENCE [LARGE SCALE GENOMIC DNA]</scope>
    <source>
        <strain evidence="20">cv. SF193</strain>
        <tissue evidence="18">Leaves</tissue>
    </source>
</reference>
<evidence type="ECO:0000256" key="3">
    <source>
        <dbReference type="ARBA" id="ARBA00004906"/>
    </source>
</evidence>
<evidence type="ECO:0000256" key="2">
    <source>
        <dbReference type="ARBA" id="ARBA00004167"/>
    </source>
</evidence>
<dbReference type="InParanoid" id="A0A251VGX9"/>
<dbReference type="GO" id="GO:0008270">
    <property type="term" value="F:zinc ion binding"/>
    <property type="evidence" value="ECO:0007669"/>
    <property type="project" value="UniProtKB-KW"/>
</dbReference>
<dbReference type="OrthoDB" id="8062037at2759"/>
<dbReference type="SMART" id="SM00184">
    <property type="entry name" value="RING"/>
    <property type="match status" value="1"/>
</dbReference>
<evidence type="ECO:0000256" key="4">
    <source>
        <dbReference type="ARBA" id="ARBA00012483"/>
    </source>
</evidence>
<evidence type="ECO:0000256" key="7">
    <source>
        <dbReference type="ARBA" id="ARBA00022723"/>
    </source>
</evidence>